<dbReference type="Proteomes" id="UP001459277">
    <property type="component" value="Unassembled WGS sequence"/>
</dbReference>
<dbReference type="InterPro" id="IPR050710">
    <property type="entry name" value="Band7/mec-2_domain"/>
</dbReference>
<keyword evidence="2" id="KW-1185">Reference proteome</keyword>
<dbReference type="EMBL" id="JAZDWU010000003">
    <property type="protein sequence ID" value="KAL0009181.1"/>
    <property type="molecule type" value="Genomic_DNA"/>
</dbReference>
<accession>A0AAW2DJE6</accession>
<gene>
    <name evidence="1" type="ORF">SO802_010683</name>
</gene>
<sequence>MERRLGGGDGSDSGDHRPCQLGFEIVQTLIVDTEPDKHVKRAMSEIVQMLDFMDMVLVTQYFITMKEIGALSESNSVFITHGPGTVKDIASQIRDKQIAKYHSELVTLSQHNIA</sequence>
<organism evidence="1 2">
    <name type="scientific">Lithocarpus litseifolius</name>
    <dbReference type="NCBI Taxonomy" id="425828"/>
    <lineage>
        <taxon>Eukaryota</taxon>
        <taxon>Viridiplantae</taxon>
        <taxon>Streptophyta</taxon>
        <taxon>Embryophyta</taxon>
        <taxon>Tracheophyta</taxon>
        <taxon>Spermatophyta</taxon>
        <taxon>Magnoliopsida</taxon>
        <taxon>eudicotyledons</taxon>
        <taxon>Gunneridae</taxon>
        <taxon>Pentapetalae</taxon>
        <taxon>rosids</taxon>
        <taxon>fabids</taxon>
        <taxon>Fagales</taxon>
        <taxon>Fagaceae</taxon>
        <taxon>Lithocarpus</taxon>
    </lineage>
</organism>
<proteinExistence type="predicted"/>
<dbReference type="PANTHER" id="PTHR43327:SF31">
    <property type="entry name" value="HYPERSENSITIVE-INDUCED RESPONSE PROTEIN 2"/>
    <property type="match status" value="1"/>
</dbReference>
<reference evidence="1 2" key="1">
    <citation type="submission" date="2024-01" db="EMBL/GenBank/DDBJ databases">
        <title>A telomere-to-telomere, gap-free genome of sweet tea (Lithocarpus litseifolius).</title>
        <authorList>
            <person name="Zhou J."/>
        </authorList>
    </citation>
    <scope>NUCLEOTIDE SEQUENCE [LARGE SCALE GENOMIC DNA]</scope>
    <source>
        <strain evidence="1">Zhou-2022a</strain>
        <tissue evidence="1">Leaf</tissue>
    </source>
</reference>
<dbReference type="AlphaFoldDB" id="A0AAW2DJE6"/>
<comment type="caution">
    <text evidence="1">The sequence shown here is derived from an EMBL/GenBank/DDBJ whole genome shotgun (WGS) entry which is preliminary data.</text>
</comment>
<evidence type="ECO:0000313" key="2">
    <source>
        <dbReference type="Proteomes" id="UP001459277"/>
    </source>
</evidence>
<evidence type="ECO:0000313" key="1">
    <source>
        <dbReference type="EMBL" id="KAL0009181.1"/>
    </source>
</evidence>
<name>A0AAW2DJE6_9ROSI</name>
<dbReference type="PANTHER" id="PTHR43327">
    <property type="entry name" value="STOMATIN-LIKE PROTEIN 2, MITOCHONDRIAL"/>
    <property type="match status" value="1"/>
</dbReference>
<dbReference type="GO" id="GO:0005739">
    <property type="term" value="C:mitochondrion"/>
    <property type="evidence" value="ECO:0007669"/>
    <property type="project" value="TreeGrafter"/>
</dbReference>
<protein>
    <submittedName>
        <fullName evidence="1">Uncharacterized protein</fullName>
    </submittedName>
</protein>